<keyword evidence="2" id="KW-1185">Reference proteome</keyword>
<dbReference type="OrthoDB" id="9794206at2"/>
<dbReference type="EMBL" id="VLKY01000017">
    <property type="protein sequence ID" value="TWI49284.1"/>
    <property type="molecule type" value="Genomic_DNA"/>
</dbReference>
<dbReference type="GO" id="GO:0000271">
    <property type="term" value="P:polysaccharide biosynthetic process"/>
    <property type="evidence" value="ECO:0007669"/>
    <property type="project" value="InterPro"/>
</dbReference>
<name>A0A562PY07_9PSED</name>
<accession>A0A562PY07</accession>
<proteinExistence type="predicted"/>
<gene>
    <name evidence="1" type="ORF">IQ22_03983</name>
</gene>
<evidence type="ECO:0000313" key="1">
    <source>
        <dbReference type="EMBL" id="TWI49284.1"/>
    </source>
</evidence>
<evidence type="ECO:0000313" key="2">
    <source>
        <dbReference type="Proteomes" id="UP000316905"/>
    </source>
</evidence>
<protein>
    <submittedName>
        <fullName evidence="1">Capsular polysaccharide export protein</fullName>
    </submittedName>
</protein>
<comment type="caution">
    <text evidence="1">The sequence shown here is derived from an EMBL/GenBank/DDBJ whole genome shotgun (WGS) entry which is preliminary data.</text>
</comment>
<reference evidence="1 2" key="1">
    <citation type="journal article" date="2015" name="Stand. Genomic Sci.">
        <title>Genomic Encyclopedia of Bacterial and Archaeal Type Strains, Phase III: the genomes of soil and plant-associated and newly described type strains.</title>
        <authorList>
            <person name="Whitman W.B."/>
            <person name="Woyke T."/>
            <person name="Klenk H.P."/>
            <person name="Zhou Y."/>
            <person name="Lilburn T.G."/>
            <person name="Beck B.J."/>
            <person name="De Vos P."/>
            <person name="Vandamme P."/>
            <person name="Eisen J.A."/>
            <person name="Garrity G."/>
            <person name="Hugenholtz P."/>
            <person name="Kyrpides N.C."/>
        </authorList>
    </citation>
    <scope>NUCLEOTIDE SEQUENCE [LARGE SCALE GENOMIC DNA]</scope>
    <source>
        <strain evidence="1 2">CGMCC 1.6858</strain>
    </source>
</reference>
<dbReference type="GO" id="GO:0015774">
    <property type="term" value="P:polysaccharide transport"/>
    <property type="evidence" value="ECO:0007669"/>
    <property type="project" value="InterPro"/>
</dbReference>
<sequence>MKKILIYVEPHPIRNTHEEFFEAGKLLNEAALNLEKMEGYEFRFFSNDSIVDRLVTVNSELSYKALRMTVAEKVEYQSFFSQWGEKSIETWKNLVRGKGKVTAFYLKVLDRLHQVYNFDAVLLWSDNGAVRMFCEIKGLLALHAELGPTRSPFHKTLYLDPLGTNGGSSAANIDIDKINLCEVIPRETWVTLQGNIDDKPNSVGLIDSSLTLNEQSIEYIRGDRPYVFIPLQLDDDLNTQLYSKYNTVEDFLRELIPQLIDAGFDIVIKGHPGAIHRSHNLVAEAKALLLAKSYGDHVKIMPRNTNSFLTLHVISQSSAVVSINSSVAFESLMIGKRTILCGQGVFESQKLSDTDLSGQLKSEFWGDEKLDKLITFYCGHYFHPIDEVTSGRALKSVFDFLFINRNLVPGTQAYWQAWVEKISFGLAWAYGGKGNYSFNSALDTGNLVGNSRIFKADSKRFLISSDLIKIKGQLNNCPVIASCRLANDNFIGFIDYVKSVEENAVEFLEVSGWCLERGTYQPPVQIILCTLDKVVSHHRVILSRRDVAESLQLPITDKCGFIFRIKKNDIDQVSGGKLLILGGSNISQFAELKEGQIHRS</sequence>
<dbReference type="RefSeq" id="WP_145145043.1">
    <property type="nucleotide sequence ID" value="NZ_VLKY01000017.1"/>
</dbReference>
<dbReference type="Proteomes" id="UP000316905">
    <property type="component" value="Unassembled WGS sequence"/>
</dbReference>
<dbReference type="Pfam" id="PF05159">
    <property type="entry name" value="Capsule_synth"/>
    <property type="match status" value="1"/>
</dbReference>
<organism evidence="1 2">
    <name type="scientific">Pseudomonas duriflava</name>
    <dbReference type="NCBI Taxonomy" id="459528"/>
    <lineage>
        <taxon>Bacteria</taxon>
        <taxon>Pseudomonadati</taxon>
        <taxon>Pseudomonadota</taxon>
        <taxon>Gammaproteobacteria</taxon>
        <taxon>Pseudomonadales</taxon>
        <taxon>Pseudomonadaceae</taxon>
        <taxon>Pseudomonas</taxon>
    </lineage>
</organism>
<dbReference type="AlphaFoldDB" id="A0A562PY07"/>
<dbReference type="InterPro" id="IPR007833">
    <property type="entry name" value="Capsule_polysaccharide_synth"/>
</dbReference>